<organism evidence="1 2">
    <name type="scientific">Puia dinghuensis</name>
    <dbReference type="NCBI Taxonomy" id="1792502"/>
    <lineage>
        <taxon>Bacteria</taxon>
        <taxon>Pseudomonadati</taxon>
        <taxon>Bacteroidota</taxon>
        <taxon>Chitinophagia</taxon>
        <taxon>Chitinophagales</taxon>
        <taxon>Chitinophagaceae</taxon>
        <taxon>Puia</taxon>
    </lineage>
</organism>
<accession>A0A8J2XPM9</accession>
<gene>
    <name evidence="1" type="ORF">GCM10011511_00950</name>
</gene>
<evidence type="ECO:0000313" key="1">
    <source>
        <dbReference type="EMBL" id="GGA81799.1"/>
    </source>
</evidence>
<name>A0A8J2XPM9_9BACT</name>
<proteinExistence type="predicted"/>
<comment type="caution">
    <text evidence="1">The sequence shown here is derived from an EMBL/GenBank/DDBJ whole genome shotgun (WGS) entry which is preliminary data.</text>
</comment>
<reference evidence="1" key="1">
    <citation type="journal article" date="2014" name="Int. J. Syst. Evol. Microbiol.">
        <title>Complete genome sequence of Corynebacterium casei LMG S-19264T (=DSM 44701T), isolated from a smear-ripened cheese.</title>
        <authorList>
            <consortium name="US DOE Joint Genome Institute (JGI-PGF)"/>
            <person name="Walter F."/>
            <person name="Albersmeier A."/>
            <person name="Kalinowski J."/>
            <person name="Ruckert C."/>
        </authorList>
    </citation>
    <scope>NUCLEOTIDE SEQUENCE</scope>
    <source>
        <strain evidence="1">CGMCC 1.15448</strain>
    </source>
</reference>
<dbReference type="Proteomes" id="UP000607559">
    <property type="component" value="Unassembled WGS sequence"/>
</dbReference>
<reference evidence="1" key="2">
    <citation type="submission" date="2020-09" db="EMBL/GenBank/DDBJ databases">
        <authorList>
            <person name="Sun Q."/>
            <person name="Zhou Y."/>
        </authorList>
    </citation>
    <scope>NUCLEOTIDE SEQUENCE</scope>
    <source>
        <strain evidence="1">CGMCC 1.15448</strain>
    </source>
</reference>
<protein>
    <submittedName>
        <fullName evidence="1">Uncharacterized protein</fullName>
    </submittedName>
</protein>
<sequence>MPQGLVLSEVIGAGQVSVKDSGKDLRDIGAVAGILLRPCLLPFLLCGPLLAVNGCRNGGSHVSGPQGFAGDGGASQVIDEDLVVEFLLAAGRSQ</sequence>
<evidence type="ECO:0000313" key="2">
    <source>
        <dbReference type="Proteomes" id="UP000607559"/>
    </source>
</evidence>
<dbReference type="EMBL" id="BMJC01000001">
    <property type="protein sequence ID" value="GGA81799.1"/>
    <property type="molecule type" value="Genomic_DNA"/>
</dbReference>
<dbReference type="AlphaFoldDB" id="A0A8J2XPM9"/>
<keyword evidence="2" id="KW-1185">Reference proteome</keyword>